<accession>A0A9D8KDT3</accession>
<proteinExistence type="predicted"/>
<dbReference type="PANTHER" id="PTHR40101">
    <property type="entry name" value="CONSERVED PROTEIN"/>
    <property type="match status" value="1"/>
</dbReference>
<dbReference type="Pfam" id="PF09918">
    <property type="entry name" value="DUF2148"/>
    <property type="match status" value="1"/>
</dbReference>
<gene>
    <name evidence="2" type="ORF">JW984_08585</name>
</gene>
<comment type="caution">
    <text evidence="2">The sequence shown here is derived from an EMBL/GenBank/DDBJ whole genome shotgun (WGS) entry which is preliminary data.</text>
</comment>
<sequence>MERSLKQYEEARKEAALIAAKLILASAVTSPRLGGVGEIAIQLYHDDADIEDICIKMEEMSADNPAWKFFKRDAAMLRDANALLIMSSLRSLTDPADINCNYCGYVTCEYMREVEKLPKEPGLAFTGPLCFLRADNMGFALDGGISLARNLGIDYGVFWSAGAAAMKMGILPKDTGIAIGLALSVSEKSPFRDIPVRYDEINERTMMDRVIRRLYPQFRSIYS</sequence>
<evidence type="ECO:0000313" key="2">
    <source>
        <dbReference type="EMBL" id="MBN1573235.1"/>
    </source>
</evidence>
<reference evidence="2" key="2">
    <citation type="submission" date="2021-01" db="EMBL/GenBank/DDBJ databases">
        <authorList>
            <person name="Hahn C.R."/>
            <person name="Youssef N.H."/>
            <person name="Elshahed M."/>
        </authorList>
    </citation>
    <scope>NUCLEOTIDE SEQUENCE</scope>
    <source>
        <strain evidence="2">Zod_Metabat.24</strain>
    </source>
</reference>
<dbReference type="AlphaFoldDB" id="A0A9D8KDT3"/>
<dbReference type="Proteomes" id="UP000809273">
    <property type="component" value="Unassembled WGS sequence"/>
</dbReference>
<name>A0A9D8KDT3_9DELT</name>
<protein>
    <recommendedName>
        <fullName evidence="1">DUF2148 domain-containing protein</fullName>
    </recommendedName>
</protein>
<evidence type="ECO:0000313" key="3">
    <source>
        <dbReference type="Proteomes" id="UP000809273"/>
    </source>
</evidence>
<dbReference type="PANTHER" id="PTHR40101:SF1">
    <property type="entry name" value="4FE-4S DOMAIN-CONTAINING PROTEIN"/>
    <property type="match status" value="1"/>
</dbReference>
<feature type="domain" description="DUF2148" evidence="1">
    <location>
        <begin position="126"/>
        <end position="193"/>
    </location>
</feature>
<dbReference type="EMBL" id="JAFGIX010000043">
    <property type="protein sequence ID" value="MBN1573235.1"/>
    <property type="molecule type" value="Genomic_DNA"/>
</dbReference>
<reference evidence="2" key="1">
    <citation type="journal article" date="2021" name="Environ. Microbiol.">
        <title>Genomic characterization of three novel Desulfobacterota classes expand the metabolic and phylogenetic diversity of the phylum.</title>
        <authorList>
            <person name="Murphy C.L."/>
            <person name="Biggerstaff J."/>
            <person name="Eichhorn A."/>
            <person name="Ewing E."/>
            <person name="Shahan R."/>
            <person name="Soriano D."/>
            <person name="Stewart S."/>
            <person name="VanMol K."/>
            <person name="Walker R."/>
            <person name="Walters P."/>
            <person name="Elshahed M.S."/>
            <person name="Youssef N.H."/>
        </authorList>
    </citation>
    <scope>NUCLEOTIDE SEQUENCE</scope>
    <source>
        <strain evidence="2">Zod_Metabat.24</strain>
    </source>
</reference>
<organism evidence="2 3">
    <name type="scientific">Candidatus Zymogenus saltonus</name>
    <dbReference type="NCBI Taxonomy" id="2844893"/>
    <lineage>
        <taxon>Bacteria</taxon>
        <taxon>Deltaproteobacteria</taxon>
        <taxon>Candidatus Zymogenia</taxon>
        <taxon>Candidatus Zymogeniales</taxon>
        <taxon>Candidatus Zymogenaceae</taxon>
        <taxon>Candidatus Zymogenus</taxon>
    </lineage>
</organism>
<evidence type="ECO:0000259" key="1">
    <source>
        <dbReference type="Pfam" id="PF09918"/>
    </source>
</evidence>
<dbReference type="InterPro" id="IPR019224">
    <property type="entry name" value="DUF2148"/>
</dbReference>